<comment type="caution">
    <text evidence="1">The sequence shown here is derived from an EMBL/GenBank/DDBJ whole genome shotgun (WGS) entry which is preliminary data.</text>
</comment>
<keyword evidence="2" id="KW-1185">Reference proteome</keyword>
<evidence type="ECO:0000313" key="1">
    <source>
        <dbReference type="EMBL" id="THH06088.1"/>
    </source>
</evidence>
<dbReference type="OrthoDB" id="498286at2759"/>
<evidence type="ECO:0000313" key="2">
    <source>
        <dbReference type="Proteomes" id="UP000308199"/>
    </source>
</evidence>
<sequence length="296" mass="34083">MSNALHTETKEVPLGTGPPTREELRVYYTPRFTWTQLRLFINFGDLGLLKRDKALHRRYCKWGDGIKAEYGSMVDYLLNHRLQWGNPDRLSLLPSEIDDSVFPYTSQLQERELSMQHSESRNYFTYDTPPELISIIQNDWPYSVPLEIEHSLVWTKLPILPAPSLIIPCIAATLSPELQEKVSARLAQDGLWGFTGSIDPPPSPTLLPQAMGRLSDWGITLETLVITPKGTEEEERAIQLSGVEVQKFVMKRWIEREWETCWFVNPPRLQSVKDLAHIHVFARKKSPDEMARWDAA</sequence>
<dbReference type="PANTHER" id="PTHR35020">
    <property type="entry name" value="N-ACETYLGLUCOSAMINE-INDUCED PROTEIN 1"/>
    <property type="match status" value="1"/>
</dbReference>
<dbReference type="GO" id="GO:0005737">
    <property type="term" value="C:cytoplasm"/>
    <property type="evidence" value="ECO:0007669"/>
    <property type="project" value="TreeGrafter"/>
</dbReference>
<organism evidence="1 2">
    <name type="scientific">Phellinidium pouzarii</name>
    <dbReference type="NCBI Taxonomy" id="167371"/>
    <lineage>
        <taxon>Eukaryota</taxon>
        <taxon>Fungi</taxon>
        <taxon>Dikarya</taxon>
        <taxon>Basidiomycota</taxon>
        <taxon>Agaricomycotina</taxon>
        <taxon>Agaricomycetes</taxon>
        <taxon>Hymenochaetales</taxon>
        <taxon>Hymenochaetaceae</taxon>
        <taxon>Phellinidium</taxon>
    </lineage>
</organism>
<dbReference type="InterPro" id="IPR022036">
    <property type="entry name" value="DUF3605"/>
</dbReference>
<dbReference type="GO" id="GO:0006044">
    <property type="term" value="P:N-acetylglucosamine metabolic process"/>
    <property type="evidence" value="ECO:0007669"/>
    <property type="project" value="TreeGrafter"/>
</dbReference>
<dbReference type="AlphaFoldDB" id="A0A4S4L5S2"/>
<gene>
    <name evidence="1" type="ORF">EW145_g4331</name>
</gene>
<dbReference type="PANTHER" id="PTHR35020:SF2">
    <property type="entry name" value="N-ACETYLGLUCOSAMINE-INDUCED PROTEIN 1"/>
    <property type="match status" value="1"/>
</dbReference>
<protein>
    <submittedName>
        <fullName evidence="1">Uncharacterized protein</fullName>
    </submittedName>
</protein>
<accession>A0A4S4L5S2</accession>
<reference evidence="1 2" key="1">
    <citation type="submission" date="2019-02" db="EMBL/GenBank/DDBJ databases">
        <title>Genome sequencing of the rare red list fungi Phellinidium pouzarii.</title>
        <authorList>
            <person name="Buettner E."/>
            <person name="Kellner H."/>
        </authorList>
    </citation>
    <scope>NUCLEOTIDE SEQUENCE [LARGE SCALE GENOMIC DNA]</scope>
    <source>
        <strain evidence="1 2">DSM 108285</strain>
    </source>
</reference>
<dbReference type="Proteomes" id="UP000308199">
    <property type="component" value="Unassembled WGS sequence"/>
</dbReference>
<dbReference type="Pfam" id="PF12239">
    <property type="entry name" value="DUF3605"/>
    <property type="match status" value="2"/>
</dbReference>
<proteinExistence type="predicted"/>
<dbReference type="EMBL" id="SGPK01000217">
    <property type="protein sequence ID" value="THH06088.1"/>
    <property type="molecule type" value="Genomic_DNA"/>
</dbReference>
<name>A0A4S4L5S2_9AGAM</name>